<sequence length="170" mass="18368">MKHFINRIGTIAGLILLLGGYTSGVVQAQTLAAADGPDEGIRILFYQEAGLTVIGHTRGVPAELKENQLRAILRGERQRWADGTKVIIALMKTNTNVGLDTGKKIFNMTAHELNKYWLALVFQGKADAPNFFNTESELESFVAQTQGAIGVLSQLSGAAKTVLVDGKRSL</sequence>
<dbReference type="Gene3D" id="3.40.190.10">
    <property type="entry name" value="Periplasmic binding protein-like II"/>
    <property type="match status" value="1"/>
</dbReference>
<gene>
    <name evidence="2" type="ORF">GCM10023189_01380</name>
</gene>
<keyword evidence="1" id="KW-0732">Signal</keyword>
<organism evidence="2 3">
    <name type="scientific">Nibrella saemangeumensis</name>
    <dbReference type="NCBI Taxonomy" id="1084526"/>
    <lineage>
        <taxon>Bacteria</taxon>
        <taxon>Pseudomonadati</taxon>
        <taxon>Bacteroidota</taxon>
        <taxon>Cytophagia</taxon>
        <taxon>Cytophagales</taxon>
        <taxon>Spirosomataceae</taxon>
        <taxon>Nibrella</taxon>
    </lineage>
</organism>
<comment type="caution">
    <text evidence="2">The sequence shown here is derived from an EMBL/GenBank/DDBJ whole genome shotgun (WGS) entry which is preliminary data.</text>
</comment>
<feature type="signal peptide" evidence="1">
    <location>
        <begin position="1"/>
        <end position="28"/>
    </location>
</feature>
<protein>
    <submittedName>
        <fullName evidence="2">Uncharacterized protein</fullName>
    </submittedName>
</protein>
<dbReference type="RefSeq" id="WP_345239638.1">
    <property type="nucleotide sequence ID" value="NZ_BAABHD010000002.1"/>
</dbReference>
<dbReference type="SUPFAM" id="SSF53850">
    <property type="entry name" value="Periplasmic binding protein-like II"/>
    <property type="match status" value="1"/>
</dbReference>
<keyword evidence="3" id="KW-1185">Reference proteome</keyword>
<evidence type="ECO:0000313" key="3">
    <source>
        <dbReference type="Proteomes" id="UP001501175"/>
    </source>
</evidence>
<dbReference type="EMBL" id="BAABHD010000002">
    <property type="protein sequence ID" value="GAA4446351.1"/>
    <property type="molecule type" value="Genomic_DNA"/>
</dbReference>
<feature type="chain" id="PRO_5046689192" evidence="1">
    <location>
        <begin position="29"/>
        <end position="170"/>
    </location>
</feature>
<evidence type="ECO:0000256" key="1">
    <source>
        <dbReference type="SAM" id="SignalP"/>
    </source>
</evidence>
<proteinExistence type="predicted"/>
<name>A0ABP8M8F4_9BACT</name>
<dbReference type="Proteomes" id="UP001501175">
    <property type="component" value="Unassembled WGS sequence"/>
</dbReference>
<evidence type="ECO:0000313" key="2">
    <source>
        <dbReference type="EMBL" id="GAA4446351.1"/>
    </source>
</evidence>
<reference evidence="3" key="1">
    <citation type="journal article" date="2019" name="Int. J. Syst. Evol. Microbiol.">
        <title>The Global Catalogue of Microorganisms (GCM) 10K type strain sequencing project: providing services to taxonomists for standard genome sequencing and annotation.</title>
        <authorList>
            <consortium name="The Broad Institute Genomics Platform"/>
            <consortium name="The Broad Institute Genome Sequencing Center for Infectious Disease"/>
            <person name="Wu L."/>
            <person name="Ma J."/>
        </authorList>
    </citation>
    <scope>NUCLEOTIDE SEQUENCE [LARGE SCALE GENOMIC DNA]</scope>
    <source>
        <strain evidence="3">JCM 17927</strain>
    </source>
</reference>
<accession>A0ABP8M8F4</accession>